<reference evidence="1 2" key="1">
    <citation type="submission" date="2024-01" db="EMBL/GenBank/DDBJ databases">
        <title>The genomes of 5 underutilized Papilionoideae crops provide insights into root nodulation and disease resistanc.</title>
        <authorList>
            <person name="Jiang F."/>
        </authorList>
    </citation>
    <scope>NUCLEOTIDE SEQUENCE [LARGE SCALE GENOMIC DNA]</scope>
    <source>
        <strain evidence="1">LVBAO_FW01</strain>
        <tissue evidence="1">Leaves</tissue>
    </source>
</reference>
<evidence type="ECO:0000313" key="2">
    <source>
        <dbReference type="Proteomes" id="UP001367508"/>
    </source>
</evidence>
<dbReference type="AlphaFoldDB" id="A0AAN9LMT2"/>
<organism evidence="1 2">
    <name type="scientific">Canavalia gladiata</name>
    <name type="common">Sword bean</name>
    <name type="synonym">Dolichos gladiatus</name>
    <dbReference type="NCBI Taxonomy" id="3824"/>
    <lineage>
        <taxon>Eukaryota</taxon>
        <taxon>Viridiplantae</taxon>
        <taxon>Streptophyta</taxon>
        <taxon>Embryophyta</taxon>
        <taxon>Tracheophyta</taxon>
        <taxon>Spermatophyta</taxon>
        <taxon>Magnoliopsida</taxon>
        <taxon>eudicotyledons</taxon>
        <taxon>Gunneridae</taxon>
        <taxon>Pentapetalae</taxon>
        <taxon>rosids</taxon>
        <taxon>fabids</taxon>
        <taxon>Fabales</taxon>
        <taxon>Fabaceae</taxon>
        <taxon>Papilionoideae</taxon>
        <taxon>50 kb inversion clade</taxon>
        <taxon>NPAAA clade</taxon>
        <taxon>indigoferoid/millettioid clade</taxon>
        <taxon>Phaseoleae</taxon>
        <taxon>Canavalia</taxon>
    </lineage>
</organism>
<dbReference type="EMBL" id="JAYMYQ010000004">
    <property type="protein sequence ID" value="KAK7338892.1"/>
    <property type="molecule type" value="Genomic_DNA"/>
</dbReference>
<keyword evidence="2" id="KW-1185">Reference proteome</keyword>
<accession>A0AAN9LMT2</accession>
<dbReference type="Proteomes" id="UP001367508">
    <property type="component" value="Unassembled WGS sequence"/>
</dbReference>
<sequence length="107" mass="11987">MWHLIVAVRKILQNMKKSSRVADENMFEARNVDDLPIFGGDRGREQHGWSGLSLICTILQAPMSMFSCVSNPHVNGSDGVLATSEFAQTSEMNHLMVNDSMRYAILM</sequence>
<name>A0AAN9LMT2_CANGL</name>
<protein>
    <submittedName>
        <fullName evidence="1">Uncharacterized protein</fullName>
    </submittedName>
</protein>
<gene>
    <name evidence="1" type="ORF">VNO77_19526</name>
</gene>
<evidence type="ECO:0000313" key="1">
    <source>
        <dbReference type="EMBL" id="KAK7338892.1"/>
    </source>
</evidence>
<comment type="caution">
    <text evidence="1">The sequence shown here is derived from an EMBL/GenBank/DDBJ whole genome shotgun (WGS) entry which is preliminary data.</text>
</comment>
<dbReference type="PANTHER" id="PTHR48165">
    <property type="entry name" value="BNAC03G44900D PROTEIN"/>
    <property type="match status" value="1"/>
</dbReference>
<proteinExistence type="predicted"/>
<dbReference type="PANTHER" id="PTHR48165:SF1">
    <property type="entry name" value="TRANSMEMBRANE PROTEIN"/>
    <property type="match status" value="1"/>
</dbReference>